<feature type="domain" description="Penicillin-binding protein transpeptidase" evidence="12">
    <location>
        <begin position="321"/>
        <end position="651"/>
    </location>
</feature>
<evidence type="ECO:0000259" key="13">
    <source>
        <dbReference type="Pfam" id="PF03717"/>
    </source>
</evidence>
<dbReference type="SUPFAM" id="SSF56519">
    <property type="entry name" value="Penicillin binding protein dimerisation domain"/>
    <property type="match status" value="1"/>
</dbReference>
<gene>
    <name evidence="14" type="primary">pbp2</name>
    <name evidence="14" type="ORF">GCM10010913_23580</name>
</gene>
<evidence type="ECO:0000256" key="1">
    <source>
        <dbReference type="ARBA" id="ARBA00004167"/>
    </source>
</evidence>
<evidence type="ECO:0000259" key="12">
    <source>
        <dbReference type="Pfam" id="PF00905"/>
    </source>
</evidence>
<evidence type="ECO:0000256" key="7">
    <source>
        <dbReference type="ARBA" id="ARBA00022984"/>
    </source>
</evidence>
<dbReference type="EMBL" id="BMIW01000015">
    <property type="protein sequence ID" value="GGG01124.1"/>
    <property type="molecule type" value="Genomic_DNA"/>
</dbReference>
<keyword evidence="6" id="KW-0133">Cell shape</keyword>
<dbReference type="InterPro" id="IPR001460">
    <property type="entry name" value="PCN-bd_Tpept"/>
</dbReference>
<dbReference type="Proteomes" id="UP000608420">
    <property type="component" value="Unassembled WGS sequence"/>
</dbReference>
<keyword evidence="8 11" id="KW-1133">Transmembrane helix</keyword>
<evidence type="ECO:0000256" key="5">
    <source>
        <dbReference type="ARBA" id="ARBA00022692"/>
    </source>
</evidence>
<organism evidence="14 15">
    <name type="scientific">Paenibacillus aceti</name>
    <dbReference type="NCBI Taxonomy" id="1820010"/>
    <lineage>
        <taxon>Bacteria</taxon>
        <taxon>Bacillati</taxon>
        <taxon>Bacillota</taxon>
        <taxon>Bacilli</taxon>
        <taxon>Bacillales</taxon>
        <taxon>Paenibacillaceae</taxon>
        <taxon>Paenibacillus</taxon>
    </lineage>
</organism>
<dbReference type="PANTHER" id="PTHR30627">
    <property type="entry name" value="PEPTIDOGLYCAN D,D-TRANSPEPTIDASE"/>
    <property type="match status" value="1"/>
</dbReference>
<evidence type="ECO:0000313" key="15">
    <source>
        <dbReference type="Proteomes" id="UP000608420"/>
    </source>
</evidence>
<evidence type="ECO:0000256" key="2">
    <source>
        <dbReference type="ARBA" id="ARBA00004236"/>
    </source>
</evidence>
<comment type="caution">
    <text evidence="14">The sequence shown here is derived from an EMBL/GenBank/DDBJ whole genome shotgun (WGS) entry which is preliminary data.</text>
</comment>
<dbReference type="Gene3D" id="3.40.710.10">
    <property type="entry name" value="DD-peptidase/beta-lactamase superfamily"/>
    <property type="match status" value="1"/>
</dbReference>
<feature type="domain" description="Penicillin-binding protein dimerisation" evidence="13">
    <location>
        <begin position="67"/>
        <end position="265"/>
    </location>
</feature>
<keyword evidence="9 11" id="KW-0472">Membrane</keyword>
<keyword evidence="4" id="KW-1003">Cell membrane</keyword>
<comment type="similarity">
    <text evidence="3">Belongs to the transpeptidase family.</text>
</comment>
<dbReference type="InterPro" id="IPR050515">
    <property type="entry name" value="Beta-lactam/transpept"/>
</dbReference>
<name>A0ABQ1VXH9_9BACL</name>
<feature type="transmembrane region" description="Helical" evidence="11">
    <location>
        <begin position="21"/>
        <end position="44"/>
    </location>
</feature>
<reference evidence="15" key="1">
    <citation type="journal article" date="2019" name="Int. J. Syst. Evol. Microbiol.">
        <title>The Global Catalogue of Microorganisms (GCM) 10K type strain sequencing project: providing services to taxonomists for standard genome sequencing and annotation.</title>
        <authorList>
            <consortium name="The Broad Institute Genomics Platform"/>
            <consortium name="The Broad Institute Genome Sequencing Center for Infectious Disease"/>
            <person name="Wu L."/>
            <person name="Ma J."/>
        </authorList>
    </citation>
    <scope>NUCLEOTIDE SEQUENCE [LARGE SCALE GENOMIC DNA]</scope>
    <source>
        <strain evidence="15">CGMCC 1.15420</strain>
    </source>
</reference>
<evidence type="ECO:0000256" key="9">
    <source>
        <dbReference type="ARBA" id="ARBA00023136"/>
    </source>
</evidence>
<evidence type="ECO:0000256" key="10">
    <source>
        <dbReference type="ARBA" id="ARBA00023316"/>
    </source>
</evidence>
<dbReference type="RefSeq" id="WP_120463390.1">
    <property type="nucleotide sequence ID" value="NZ_BMIW01000015.1"/>
</dbReference>
<dbReference type="PANTHER" id="PTHR30627:SF2">
    <property type="entry name" value="PEPTIDOGLYCAN D,D-TRANSPEPTIDASE MRDA"/>
    <property type="match status" value="1"/>
</dbReference>
<keyword evidence="7" id="KW-0573">Peptidoglycan synthesis</keyword>
<evidence type="ECO:0000256" key="11">
    <source>
        <dbReference type="SAM" id="Phobius"/>
    </source>
</evidence>
<comment type="subcellular location">
    <subcellularLocation>
        <location evidence="2">Cell membrane</location>
    </subcellularLocation>
    <subcellularLocation>
        <location evidence="1">Membrane</location>
        <topology evidence="1">Single-pass membrane protein</topology>
    </subcellularLocation>
</comment>
<dbReference type="SUPFAM" id="SSF56601">
    <property type="entry name" value="beta-lactamase/transpeptidase-like"/>
    <property type="match status" value="1"/>
</dbReference>
<evidence type="ECO:0000256" key="3">
    <source>
        <dbReference type="ARBA" id="ARBA00007171"/>
    </source>
</evidence>
<keyword evidence="10" id="KW-0961">Cell wall biogenesis/degradation</keyword>
<evidence type="ECO:0000256" key="4">
    <source>
        <dbReference type="ARBA" id="ARBA00022475"/>
    </source>
</evidence>
<keyword evidence="5 11" id="KW-0812">Transmembrane</keyword>
<dbReference type="InterPro" id="IPR005311">
    <property type="entry name" value="PBP_dimer"/>
</dbReference>
<evidence type="ECO:0000256" key="6">
    <source>
        <dbReference type="ARBA" id="ARBA00022960"/>
    </source>
</evidence>
<dbReference type="Pfam" id="PF03717">
    <property type="entry name" value="PBP_dimer"/>
    <property type="match status" value="1"/>
</dbReference>
<protein>
    <submittedName>
        <fullName evidence="14">Penicillin-binding protein 2</fullName>
    </submittedName>
</protein>
<accession>A0ABQ1VXH9</accession>
<sequence>MKKLYITGLNERDKLEPRHSNVRLNLFFFSAFAIFTVIIIRLAIVQFVEGPSLSLVETKLRVRDVPMPPMRGAILAAKGEKLAYSIPVQSLYLTLQKSNYDPSSDSGRQNYEEAVRLARELKQAFDKYGSSDKTMSEQEIIDSMDLGFRINGGFTPRRIKTGLTSEEVAYFLERRSEFSGIDIVEEGVRHYDKDRVAVQTVGYLKKYRSTYDLPRYKPIRESQGNDPALQYTEEEFVGFDGLELYYQNELRGKNGFKSVSIDPRNMADGITEITPPEKGYDLHTTIDKRVQLTAQRAILDQIDWLHTHPVAGKLHPHAKTGYAVAIEVDTGYIVAMASMPDYDTNLWPTGRMDSEQFRKVEDNYRNGTINPFSSGRSGHDLDSTVLLGSTIKPLSVLIGLNEGLFKTTDYYVDRGAAYFGKNNSSRVRNSGNSVYGRIDPAMAIKNSSNAFMVDMVGKKLYYKYNAKGIEVWDRYMKEFGLGTSTGIDLPDEFLGKLEYTSESESVLSRLAYASFGQQGRYTVMQLAQYTATLANRGKRMEPHLVSKITDSSGNMVKQFEPTVLNEVKLNDAYWDKVISGMKTNVSSFEGFPYDYARKTGTSEQDYRGQRLENGVFIAFAPRENPKLAVAVVIPEGGFGAWSAAPVARKIFDAYDQEYGLDGVPKGTNQ</sequence>
<dbReference type="InterPro" id="IPR036138">
    <property type="entry name" value="PBP_dimer_sf"/>
</dbReference>
<dbReference type="Pfam" id="PF00905">
    <property type="entry name" value="Transpeptidase"/>
    <property type="match status" value="1"/>
</dbReference>
<dbReference type="InterPro" id="IPR012338">
    <property type="entry name" value="Beta-lactam/transpept-like"/>
</dbReference>
<keyword evidence="15" id="KW-1185">Reference proteome</keyword>
<dbReference type="Gene3D" id="3.90.1310.10">
    <property type="entry name" value="Penicillin-binding protein 2a (Domain 2)"/>
    <property type="match status" value="1"/>
</dbReference>
<evidence type="ECO:0000256" key="8">
    <source>
        <dbReference type="ARBA" id="ARBA00022989"/>
    </source>
</evidence>
<proteinExistence type="inferred from homology"/>
<evidence type="ECO:0000313" key="14">
    <source>
        <dbReference type="EMBL" id="GGG01124.1"/>
    </source>
</evidence>